<proteinExistence type="predicted"/>
<feature type="domain" description="Bacterial surface antigen (D15)" evidence="4">
    <location>
        <begin position="150"/>
        <end position="349"/>
    </location>
</feature>
<dbReference type="EMBL" id="FOIR01000002">
    <property type="protein sequence ID" value="SEW28255.1"/>
    <property type="molecule type" value="Genomic_DNA"/>
</dbReference>
<feature type="signal peptide" evidence="3">
    <location>
        <begin position="1"/>
        <end position="22"/>
    </location>
</feature>
<dbReference type="STRING" id="1267423.SAMN05216290_2459"/>
<comment type="subcellular location">
    <subcellularLocation>
        <location evidence="1">Membrane</location>
    </subcellularLocation>
</comment>
<evidence type="ECO:0000256" key="2">
    <source>
        <dbReference type="ARBA" id="ARBA00023136"/>
    </source>
</evidence>
<protein>
    <submittedName>
        <fullName evidence="5">Surface antigen</fullName>
    </submittedName>
</protein>
<evidence type="ECO:0000313" key="6">
    <source>
        <dbReference type="Proteomes" id="UP000199437"/>
    </source>
</evidence>
<sequence>MHICRLASSIILLLAIPTGLLAQTETPKEDKNLEFKPVPYINYSRTGGFFIGAVPMAMFRANKNDTISPKSMAGLAGVYSTEGNWASVVFSKIFLNEDRWRFTGGGGVGMNGFQFYMDDISEFVDYTTDIDFLMVKAERRIYKDLFAGLRYAYRKTETNTAISPDPDETTFNSLAISFSNDERDNVYYPFSGSILDINFNTTPEFFDNEFVTQKIEINFNKFLAIKETDVLALRGKLGIGIGNLAFEQQFIVGQLDIRGYTEGKYRGNNIATLQGEYRWNFRERMGIVGFAGLATIWESINTADNGKLLPGVGAGFRFTAFPDNHLNIGLDAAVGDGDWGIYFRIGESF</sequence>
<dbReference type="Pfam" id="PF01103">
    <property type="entry name" value="Omp85"/>
    <property type="match status" value="1"/>
</dbReference>
<dbReference type="OrthoDB" id="9771071at2"/>
<keyword evidence="3" id="KW-0732">Signal</keyword>
<name>A0A1I0QMK1_9BACT</name>
<evidence type="ECO:0000256" key="1">
    <source>
        <dbReference type="ARBA" id="ARBA00004370"/>
    </source>
</evidence>
<evidence type="ECO:0000313" key="5">
    <source>
        <dbReference type="EMBL" id="SEW28255.1"/>
    </source>
</evidence>
<accession>A0A1I0QMK1</accession>
<dbReference type="RefSeq" id="WP_090258870.1">
    <property type="nucleotide sequence ID" value="NZ_FOIR01000002.1"/>
</dbReference>
<dbReference type="AlphaFoldDB" id="A0A1I0QMK1"/>
<gene>
    <name evidence="5" type="ORF">SAMN05216290_2459</name>
</gene>
<evidence type="ECO:0000256" key="3">
    <source>
        <dbReference type="SAM" id="SignalP"/>
    </source>
</evidence>
<dbReference type="Proteomes" id="UP000199437">
    <property type="component" value="Unassembled WGS sequence"/>
</dbReference>
<dbReference type="Gene3D" id="2.40.160.50">
    <property type="entry name" value="membrane protein fhac: a member of the omp85/tpsb transporter family"/>
    <property type="match status" value="1"/>
</dbReference>
<dbReference type="InterPro" id="IPR000184">
    <property type="entry name" value="Bac_surfAg_D15"/>
</dbReference>
<evidence type="ECO:0000259" key="4">
    <source>
        <dbReference type="Pfam" id="PF01103"/>
    </source>
</evidence>
<dbReference type="GeneID" id="99987156"/>
<organism evidence="5 6">
    <name type="scientific">Roseivirga pacifica</name>
    <dbReference type="NCBI Taxonomy" id="1267423"/>
    <lineage>
        <taxon>Bacteria</taxon>
        <taxon>Pseudomonadati</taxon>
        <taxon>Bacteroidota</taxon>
        <taxon>Cytophagia</taxon>
        <taxon>Cytophagales</taxon>
        <taxon>Roseivirgaceae</taxon>
        <taxon>Roseivirga</taxon>
    </lineage>
</organism>
<keyword evidence="6" id="KW-1185">Reference proteome</keyword>
<keyword evidence="2" id="KW-0472">Membrane</keyword>
<feature type="chain" id="PRO_5011526202" evidence="3">
    <location>
        <begin position="23"/>
        <end position="349"/>
    </location>
</feature>
<dbReference type="GO" id="GO:0019867">
    <property type="term" value="C:outer membrane"/>
    <property type="evidence" value="ECO:0007669"/>
    <property type="project" value="InterPro"/>
</dbReference>
<reference evidence="6" key="1">
    <citation type="submission" date="2016-10" db="EMBL/GenBank/DDBJ databases">
        <authorList>
            <person name="Varghese N."/>
            <person name="Submissions S."/>
        </authorList>
    </citation>
    <scope>NUCLEOTIDE SEQUENCE [LARGE SCALE GENOMIC DNA]</scope>
    <source>
        <strain evidence="6">CGMCC 1.12402</strain>
    </source>
</reference>